<feature type="domain" description="Peptidase S8/S53" evidence="5">
    <location>
        <begin position="63"/>
        <end position="88"/>
    </location>
</feature>
<proteinExistence type="inferred from homology"/>
<dbReference type="InterPro" id="IPR023827">
    <property type="entry name" value="Peptidase_S8_Asp-AS"/>
</dbReference>
<dbReference type="PROSITE" id="PS51892">
    <property type="entry name" value="SUBTILASE"/>
    <property type="match status" value="1"/>
</dbReference>
<dbReference type="GO" id="GO:0005802">
    <property type="term" value="C:trans-Golgi network"/>
    <property type="evidence" value="ECO:0007669"/>
    <property type="project" value="TreeGrafter"/>
</dbReference>
<keyword evidence="7" id="KW-1185">Reference proteome</keyword>
<evidence type="ECO:0000313" key="6">
    <source>
        <dbReference type="EMBL" id="KAJ7375985.1"/>
    </source>
</evidence>
<comment type="caution">
    <text evidence="4">Lacks conserved residue(s) required for the propagation of feature annotation.</text>
</comment>
<evidence type="ECO:0000256" key="1">
    <source>
        <dbReference type="ARBA" id="ARBA00022670"/>
    </source>
</evidence>
<evidence type="ECO:0000256" key="3">
    <source>
        <dbReference type="ARBA" id="ARBA00022825"/>
    </source>
</evidence>
<dbReference type="AlphaFoldDB" id="A0A9W9Z6W9"/>
<dbReference type="Gene3D" id="3.40.50.200">
    <property type="entry name" value="Peptidase S8/S53 domain"/>
    <property type="match status" value="2"/>
</dbReference>
<name>A0A9W9Z6W9_9CNID</name>
<dbReference type="Pfam" id="PF00082">
    <property type="entry name" value="Peptidase_S8"/>
    <property type="match status" value="2"/>
</dbReference>
<dbReference type="OrthoDB" id="300641at2759"/>
<evidence type="ECO:0000256" key="4">
    <source>
        <dbReference type="PROSITE-ProRule" id="PRU01240"/>
    </source>
</evidence>
<keyword evidence="2" id="KW-0378">Hydrolase</keyword>
<reference evidence="6" key="1">
    <citation type="submission" date="2023-01" db="EMBL/GenBank/DDBJ databases">
        <title>Genome assembly of the deep-sea coral Lophelia pertusa.</title>
        <authorList>
            <person name="Herrera S."/>
            <person name="Cordes E."/>
        </authorList>
    </citation>
    <scope>NUCLEOTIDE SEQUENCE</scope>
    <source>
        <strain evidence="6">USNM1676648</strain>
        <tissue evidence="6">Polyp</tissue>
    </source>
</reference>
<dbReference type="PRINTS" id="PR00723">
    <property type="entry name" value="SUBTILISIN"/>
</dbReference>
<evidence type="ECO:0000256" key="2">
    <source>
        <dbReference type="ARBA" id="ARBA00022801"/>
    </source>
</evidence>
<comment type="caution">
    <text evidence="6">The sequence shown here is derived from an EMBL/GenBank/DDBJ whole genome shotgun (WGS) entry which is preliminary data.</text>
</comment>
<keyword evidence="3" id="KW-0720">Serine protease</keyword>
<dbReference type="InterPro" id="IPR036852">
    <property type="entry name" value="Peptidase_S8/S53_dom_sf"/>
</dbReference>
<dbReference type="InterPro" id="IPR000209">
    <property type="entry name" value="Peptidase_S8/S53_dom"/>
</dbReference>
<dbReference type="PROSITE" id="PS00136">
    <property type="entry name" value="SUBTILASE_ASP"/>
    <property type="match status" value="1"/>
</dbReference>
<dbReference type="Proteomes" id="UP001163046">
    <property type="component" value="Unassembled WGS sequence"/>
</dbReference>
<dbReference type="GO" id="GO:0016485">
    <property type="term" value="P:protein processing"/>
    <property type="evidence" value="ECO:0007669"/>
    <property type="project" value="TreeGrafter"/>
</dbReference>
<evidence type="ECO:0000313" key="7">
    <source>
        <dbReference type="Proteomes" id="UP001163046"/>
    </source>
</evidence>
<protein>
    <recommendedName>
        <fullName evidence="5">Peptidase S8/S53 domain-containing protein</fullName>
    </recommendedName>
</protein>
<dbReference type="InterPro" id="IPR034182">
    <property type="entry name" value="Kexin/furin"/>
</dbReference>
<gene>
    <name evidence="6" type="ORF">OS493_037537</name>
</gene>
<dbReference type="EMBL" id="MU826422">
    <property type="protein sequence ID" value="KAJ7375985.1"/>
    <property type="molecule type" value="Genomic_DNA"/>
</dbReference>
<keyword evidence="1" id="KW-0645">Protease</keyword>
<accession>A0A9W9Z6W9</accession>
<dbReference type="SUPFAM" id="SSF52743">
    <property type="entry name" value="Subtilisin-like"/>
    <property type="match status" value="1"/>
</dbReference>
<dbReference type="GO" id="GO:0000139">
    <property type="term" value="C:Golgi membrane"/>
    <property type="evidence" value="ECO:0007669"/>
    <property type="project" value="TreeGrafter"/>
</dbReference>
<evidence type="ECO:0000259" key="5">
    <source>
        <dbReference type="Pfam" id="PF00082"/>
    </source>
</evidence>
<dbReference type="PANTHER" id="PTHR42884">
    <property type="entry name" value="PROPROTEIN CONVERTASE SUBTILISIN/KEXIN-RELATED"/>
    <property type="match status" value="1"/>
</dbReference>
<sequence>MADHPLCKLESRHQKCQMSVYTGRSLQFNLRFSFSMLPRAHSENPPDGKGMNIDKVWQQGVTGKGVVVAVVDDGLQQSHPDLKDNYDPSASLDLIDFDNTPESCGNIFRIYLLLSAGIRVFGDDDPTDAVEALAFQYKQQYIDIYSCSWGPADTGWTMEGPDQLARNQLEEGTKIGRQGKGSIFVFAAGNGGRNYDSCAYNGYTNSVFTIAISGVSRNGSIPGYAERCSAVMASTYSQDNVGGVDTIITSDLNGTCTSTFAATSAATAMASGIIALALEVNPNLTWRDVQHLIAFSSNLMCLVLMTGYRMQQGCGVSRQLHA</sequence>
<comment type="similarity">
    <text evidence="4">Belongs to the peptidase S8 family.</text>
</comment>
<dbReference type="CDD" id="cd04059">
    <property type="entry name" value="Peptidases_S8_Protein_convertases_Kexins_Furin-like"/>
    <property type="match status" value="1"/>
</dbReference>
<feature type="domain" description="Peptidase S8/S53" evidence="5">
    <location>
        <begin position="117"/>
        <end position="295"/>
    </location>
</feature>
<dbReference type="InterPro" id="IPR015500">
    <property type="entry name" value="Peptidase_S8_subtilisin-rel"/>
</dbReference>
<dbReference type="PANTHER" id="PTHR42884:SF31">
    <property type="entry name" value="PROPROTEIN CONVERTASE SUBTILISIN_KEXIN TYPE 5"/>
    <property type="match status" value="1"/>
</dbReference>
<organism evidence="6 7">
    <name type="scientific">Desmophyllum pertusum</name>
    <dbReference type="NCBI Taxonomy" id="174260"/>
    <lineage>
        <taxon>Eukaryota</taxon>
        <taxon>Metazoa</taxon>
        <taxon>Cnidaria</taxon>
        <taxon>Anthozoa</taxon>
        <taxon>Hexacorallia</taxon>
        <taxon>Scleractinia</taxon>
        <taxon>Caryophylliina</taxon>
        <taxon>Caryophylliidae</taxon>
        <taxon>Desmophyllum</taxon>
    </lineage>
</organism>
<dbReference type="GO" id="GO:0004252">
    <property type="term" value="F:serine-type endopeptidase activity"/>
    <property type="evidence" value="ECO:0007669"/>
    <property type="project" value="InterPro"/>
</dbReference>